<protein>
    <recommendedName>
        <fullName evidence="4">EF-hand domain-containing protein</fullName>
    </recommendedName>
</protein>
<keyword evidence="1" id="KW-0472">Membrane</keyword>
<accession>A0A813FL45</accession>
<comment type="caution">
    <text evidence="2">The sequence shown here is derived from an EMBL/GenBank/DDBJ whole genome shotgun (WGS) entry which is preliminary data.</text>
</comment>
<keyword evidence="1" id="KW-1133">Transmembrane helix</keyword>
<sequence>MCADFSEAGQKVGSPPDDEYHGQISSIQHIFAQYDHEGSGKVRVERVPDLIANLGRDLQLGREVARQLSAGGAVELVTFEEVVQKLKKVEEFSGPADPDGETTTPLTLLKRLHTYRKQCESLKTSGSDIFAQKYIEGREEIDFRRNLVFLTWGLLYLGGVQYFLYVHLFTRRLFPTASAFAAKPLREKIADTAGQGIVLQQVFVDQFVHHPFFLFPAFYQVKEFIE</sequence>
<dbReference type="Proteomes" id="UP000654075">
    <property type="component" value="Unassembled WGS sequence"/>
</dbReference>
<organism evidence="2 3">
    <name type="scientific">Polarella glacialis</name>
    <name type="common">Dinoflagellate</name>
    <dbReference type="NCBI Taxonomy" id="89957"/>
    <lineage>
        <taxon>Eukaryota</taxon>
        <taxon>Sar</taxon>
        <taxon>Alveolata</taxon>
        <taxon>Dinophyceae</taxon>
        <taxon>Suessiales</taxon>
        <taxon>Suessiaceae</taxon>
        <taxon>Polarella</taxon>
    </lineage>
</organism>
<dbReference type="AlphaFoldDB" id="A0A813FL45"/>
<feature type="transmembrane region" description="Helical" evidence="1">
    <location>
        <begin position="147"/>
        <end position="165"/>
    </location>
</feature>
<evidence type="ECO:0000256" key="1">
    <source>
        <dbReference type="SAM" id="Phobius"/>
    </source>
</evidence>
<dbReference type="OrthoDB" id="5345392at2759"/>
<reference evidence="2" key="1">
    <citation type="submission" date="2021-02" db="EMBL/GenBank/DDBJ databases">
        <authorList>
            <person name="Dougan E. K."/>
            <person name="Rhodes N."/>
            <person name="Thang M."/>
            <person name="Chan C."/>
        </authorList>
    </citation>
    <scope>NUCLEOTIDE SEQUENCE</scope>
</reference>
<evidence type="ECO:0008006" key="4">
    <source>
        <dbReference type="Google" id="ProtNLM"/>
    </source>
</evidence>
<dbReference type="EMBL" id="CAJNNV010025430">
    <property type="protein sequence ID" value="CAE8614460.1"/>
    <property type="molecule type" value="Genomic_DNA"/>
</dbReference>
<name>A0A813FL45_POLGL</name>
<evidence type="ECO:0000313" key="2">
    <source>
        <dbReference type="EMBL" id="CAE8614460.1"/>
    </source>
</evidence>
<proteinExistence type="predicted"/>
<keyword evidence="3" id="KW-1185">Reference proteome</keyword>
<feature type="non-terminal residue" evidence="2">
    <location>
        <position position="226"/>
    </location>
</feature>
<evidence type="ECO:0000313" key="3">
    <source>
        <dbReference type="Proteomes" id="UP000654075"/>
    </source>
</evidence>
<keyword evidence="1" id="KW-0812">Transmembrane</keyword>
<gene>
    <name evidence="2" type="ORF">PGLA1383_LOCUS32180</name>
</gene>